<dbReference type="RefSeq" id="WP_153357817.1">
    <property type="nucleotide sequence ID" value="NZ_JAYKOO010000004.1"/>
</dbReference>
<dbReference type="NCBIfam" id="TIGR00254">
    <property type="entry name" value="GGDEF"/>
    <property type="match status" value="1"/>
</dbReference>
<proteinExistence type="predicted"/>
<dbReference type="FunFam" id="3.30.70.270:FF:000001">
    <property type="entry name" value="Diguanylate cyclase domain protein"/>
    <property type="match status" value="1"/>
</dbReference>
<dbReference type="InterPro" id="IPR000160">
    <property type="entry name" value="GGDEF_dom"/>
</dbReference>
<comment type="catalytic activity">
    <reaction evidence="2">
        <text>2 GTP = 3',3'-c-di-GMP + 2 diphosphate</text>
        <dbReference type="Rhea" id="RHEA:24898"/>
        <dbReference type="ChEBI" id="CHEBI:33019"/>
        <dbReference type="ChEBI" id="CHEBI:37565"/>
        <dbReference type="ChEBI" id="CHEBI:58805"/>
        <dbReference type="EC" id="2.7.7.65"/>
    </reaction>
</comment>
<evidence type="ECO:0000256" key="3">
    <source>
        <dbReference type="SAM" id="Phobius"/>
    </source>
</evidence>
<dbReference type="GO" id="GO:0052621">
    <property type="term" value="F:diguanylate cyclase activity"/>
    <property type="evidence" value="ECO:0007669"/>
    <property type="project" value="UniProtKB-EC"/>
</dbReference>
<dbReference type="Gene3D" id="3.30.70.270">
    <property type="match status" value="1"/>
</dbReference>
<feature type="transmembrane region" description="Helical" evidence="3">
    <location>
        <begin position="191"/>
        <end position="212"/>
    </location>
</feature>
<protein>
    <recommendedName>
        <fullName evidence="1">diguanylate cyclase</fullName>
        <ecNumber evidence="1">2.7.7.65</ecNumber>
    </recommendedName>
</protein>
<keyword evidence="3" id="KW-0472">Membrane</keyword>
<dbReference type="CDD" id="cd01949">
    <property type="entry name" value="GGDEF"/>
    <property type="match status" value="1"/>
</dbReference>
<sequence length="388" mass="41820">MAFDLRTVYAMTALACVIMGAVQLAAYSTGRFGRWLGWWSANNILLGLASCLIVLREIAPDFLSISVGNTLTIIGSAFLVVAIREFAGRRISPWAVFLIAGVPSLPYFLIFTEPSQSMPRIVFASAVCALFDMAVAWEARRMARDEKLYSAELASGLFALTATLYGARAMMGWWGSLGGGPLFHNGDQMHAALGLVAMLLLTLRCMVIMMMATERTQLQLENAAYHDPLTGVLNRAGMSRAFSGLTQRPLAVLVVDIDNFKQLNDSCGHAMGDDVLKAFATAAHSAVQAGDLIARHGGDEFVVVLPDRTLHDAAGLAQNIRSAFSAATDGMAQACCVRPTLSIGVATGQMDEADTLHAILHRADQALYRRKREGRDGVDVFSEELQAA</sequence>
<accession>A0A6A8ABU2</accession>
<feature type="domain" description="GGDEF" evidence="4">
    <location>
        <begin position="248"/>
        <end position="383"/>
    </location>
</feature>
<organism evidence="5 6">
    <name type="scientific">Endobacterium cereale</name>
    <dbReference type="NCBI Taxonomy" id="2663029"/>
    <lineage>
        <taxon>Bacteria</taxon>
        <taxon>Pseudomonadati</taxon>
        <taxon>Pseudomonadota</taxon>
        <taxon>Alphaproteobacteria</taxon>
        <taxon>Hyphomicrobiales</taxon>
        <taxon>Rhizobiaceae</taxon>
        <taxon>Endobacterium</taxon>
    </lineage>
</organism>
<feature type="transmembrane region" description="Helical" evidence="3">
    <location>
        <begin position="35"/>
        <end position="56"/>
    </location>
</feature>
<keyword evidence="3" id="KW-1133">Transmembrane helix</keyword>
<dbReference type="SUPFAM" id="SSF55073">
    <property type="entry name" value="Nucleotide cyclase"/>
    <property type="match status" value="1"/>
</dbReference>
<dbReference type="Proteomes" id="UP000435138">
    <property type="component" value="Unassembled WGS sequence"/>
</dbReference>
<keyword evidence="6" id="KW-1185">Reference proteome</keyword>
<evidence type="ECO:0000259" key="4">
    <source>
        <dbReference type="PROSITE" id="PS50887"/>
    </source>
</evidence>
<feature type="transmembrane region" description="Helical" evidence="3">
    <location>
        <begin position="94"/>
        <end position="112"/>
    </location>
</feature>
<keyword evidence="3" id="KW-0812">Transmembrane</keyword>
<feature type="transmembrane region" description="Helical" evidence="3">
    <location>
        <begin position="149"/>
        <end position="171"/>
    </location>
</feature>
<dbReference type="PROSITE" id="PS50887">
    <property type="entry name" value="GGDEF"/>
    <property type="match status" value="1"/>
</dbReference>
<evidence type="ECO:0000256" key="1">
    <source>
        <dbReference type="ARBA" id="ARBA00012528"/>
    </source>
</evidence>
<dbReference type="InterPro" id="IPR029787">
    <property type="entry name" value="Nucleotide_cyclase"/>
</dbReference>
<name>A0A6A8ABU2_9HYPH</name>
<dbReference type="InterPro" id="IPR043128">
    <property type="entry name" value="Rev_trsase/Diguanyl_cyclase"/>
</dbReference>
<dbReference type="EMBL" id="WIXI01000049">
    <property type="protein sequence ID" value="MQY48773.1"/>
    <property type="molecule type" value="Genomic_DNA"/>
</dbReference>
<dbReference type="PANTHER" id="PTHR45138:SF9">
    <property type="entry name" value="DIGUANYLATE CYCLASE DGCM-RELATED"/>
    <property type="match status" value="1"/>
</dbReference>
<evidence type="ECO:0000256" key="2">
    <source>
        <dbReference type="ARBA" id="ARBA00034247"/>
    </source>
</evidence>
<dbReference type="SMART" id="SM00267">
    <property type="entry name" value="GGDEF"/>
    <property type="match status" value="1"/>
</dbReference>
<reference evidence="5 6" key="1">
    <citation type="submission" date="2019-11" db="EMBL/GenBank/DDBJ databases">
        <title>Genome analysis of Rhizobacterium cereale a novel genus and species isolated from maize roots in North Spain.</title>
        <authorList>
            <person name="Menendez E."/>
            <person name="Flores-Felix J.D."/>
            <person name="Ramirez-Bahena M.-H."/>
            <person name="Igual J.M."/>
            <person name="Garcia-Fraile P."/>
            <person name="Peix A."/>
            <person name="Velazquez E."/>
        </authorList>
    </citation>
    <scope>NUCLEOTIDE SEQUENCE [LARGE SCALE GENOMIC DNA]</scope>
    <source>
        <strain evidence="5 6">RZME27</strain>
    </source>
</reference>
<feature type="transmembrane region" description="Helical" evidence="3">
    <location>
        <begin position="6"/>
        <end position="28"/>
    </location>
</feature>
<gene>
    <name evidence="5" type="ORF">GAO09_22325</name>
</gene>
<dbReference type="AlphaFoldDB" id="A0A6A8ABU2"/>
<dbReference type="InterPro" id="IPR050469">
    <property type="entry name" value="Diguanylate_Cyclase"/>
</dbReference>
<evidence type="ECO:0000313" key="5">
    <source>
        <dbReference type="EMBL" id="MQY48773.1"/>
    </source>
</evidence>
<evidence type="ECO:0000313" key="6">
    <source>
        <dbReference type="Proteomes" id="UP000435138"/>
    </source>
</evidence>
<dbReference type="PANTHER" id="PTHR45138">
    <property type="entry name" value="REGULATORY COMPONENTS OF SENSORY TRANSDUCTION SYSTEM"/>
    <property type="match status" value="1"/>
</dbReference>
<dbReference type="Pfam" id="PF00990">
    <property type="entry name" value="GGDEF"/>
    <property type="match status" value="1"/>
</dbReference>
<dbReference type="EC" id="2.7.7.65" evidence="1"/>
<feature type="transmembrane region" description="Helical" evidence="3">
    <location>
        <begin position="62"/>
        <end position="82"/>
    </location>
</feature>
<comment type="caution">
    <text evidence="5">The sequence shown here is derived from an EMBL/GenBank/DDBJ whole genome shotgun (WGS) entry which is preliminary data.</text>
</comment>